<proteinExistence type="predicted"/>
<dbReference type="Proteomes" id="UP000775213">
    <property type="component" value="Unassembled WGS sequence"/>
</dbReference>
<organism evidence="7 8">
    <name type="scientific">Dendrobium chrysotoxum</name>
    <name type="common">Orchid</name>
    <dbReference type="NCBI Taxonomy" id="161865"/>
    <lineage>
        <taxon>Eukaryota</taxon>
        <taxon>Viridiplantae</taxon>
        <taxon>Streptophyta</taxon>
        <taxon>Embryophyta</taxon>
        <taxon>Tracheophyta</taxon>
        <taxon>Spermatophyta</taxon>
        <taxon>Magnoliopsida</taxon>
        <taxon>Liliopsida</taxon>
        <taxon>Asparagales</taxon>
        <taxon>Orchidaceae</taxon>
        <taxon>Epidendroideae</taxon>
        <taxon>Malaxideae</taxon>
        <taxon>Dendrobiinae</taxon>
        <taxon>Dendrobium</taxon>
    </lineage>
</organism>
<dbReference type="GO" id="GO:0010492">
    <property type="term" value="P:maintenance of shoot apical meristem identity"/>
    <property type="evidence" value="ECO:0007669"/>
    <property type="project" value="TreeGrafter"/>
</dbReference>
<feature type="domain" description="Oberon-like PHD finger" evidence="6">
    <location>
        <begin position="48"/>
        <end position="85"/>
    </location>
</feature>
<protein>
    <recommendedName>
        <fullName evidence="6">Oberon-like PHD finger domain-containing protein</fullName>
    </recommendedName>
</protein>
<keyword evidence="4" id="KW-0862">Zinc</keyword>
<dbReference type="AlphaFoldDB" id="A0AAV7GWM6"/>
<evidence type="ECO:0000259" key="6">
    <source>
        <dbReference type="Pfam" id="PF07227"/>
    </source>
</evidence>
<gene>
    <name evidence="7" type="ORF">IEQ34_011109</name>
</gene>
<dbReference type="InterPro" id="IPR032881">
    <property type="entry name" value="Oberon-like_PHD"/>
</dbReference>
<evidence type="ECO:0000256" key="2">
    <source>
        <dbReference type="ARBA" id="ARBA00022723"/>
    </source>
</evidence>
<dbReference type="GO" id="GO:0010071">
    <property type="term" value="P:root meristem specification"/>
    <property type="evidence" value="ECO:0007669"/>
    <property type="project" value="TreeGrafter"/>
</dbReference>
<dbReference type="PANTHER" id="PTHR21736:SF38">
    <property type="entry name" value="PROTEIN OBERON 3"/>
    <property type="match status" value="1"/>
</dbReference>
<evidence type="ECO:0000256" key="3">
    <source>
        <dbReference type="ARBA" id="ARBA00022771"/>
    </source>
</evidence>
<dbReference type="PANTHER" id="PTHR21736">
    <property type="entry name" value="VERNALIZATION-INSENSITIVE PROTEIN 3"/>
    <property type="match status" value="1"/>
</dbReference>
<comment type="subcellular location">
    <subcellularLocation>
        <location evidence="1">Nucleus</location>
    </subcellularLocation>
</comment>
<evidence type="ECO:0000256" key="1">
    <source>
        <dbReference type="ARBA" id="ARBA00004123"/>
    </source>
</evidence>
<keyword evidence="5" id="KW-0539">Nucleus</keyword>
<name>A0AAV7GWM6_DENCH</name>
<dbReference type="GO" id="GO:0008270">
    <property type="term" value="F:zinc ion binding"/>
    <property type="evidence" value="ECO:0007669"/>
    <property type="project" value="UniProtKB-KW"/>
</dbReference>
<dbReference type="InterPro" id="IPR004082">
    <property type="entry name" value="OBERON"/>
</dbReference>
<evidence type="ECO:0000256" key="4">
    <source>
        <dbReference type="ARBA" id="ARBA00022833"/>
    </source>
</evidence>
<dbReference type="EMBL" id="JAGFBR010000010">
    <property type="protein sequence ID" value="KAH0460446.1"/>
    <property type="molecule type" value="Genomic_DNA"/>
</dbReference>
<keyword evidence="2" id="KW-0479">Metal-binding</keyword>
<evidence type="ECO:0000256" key="5">
    <source>
        <dbReference type="ARBA" id="ARBA00023242"/>
    </source>
</evidence>
<dbReference type="GO" id="GO:0010468">
    <property type="term" value="P:regulation of gene expression"/>
    <property type="evidence" value="ECO:0007669"/>
    <property type="project" value="TreeGrafter"/>
</dbReference>
<evidence type="ECO:0000313" key="7">
    <source>
        <dbReference type="EMBL" id="KAH0460446.1"/>
    </source>
</evidence>
<keyword evidence="8" id="KW-1185">Reference proteome</keyword>
<dbReference type="GO" id="GO:0010078">
    <property type="term" value="P:maintenance of root meristem identity"/>
    <property type="evidence" value="ECO:0007669"/>
    <property type="project" value="TreeGrafter"/>
</dbReference>
<reference evidence="7 8" key="1">
    <citation type="journal article" date="2021" name="Hortic Res">
        <title>Chromosome-scale assembly of the Dendrobium chrysotoxum genome enhances the understanding of orchid evolution.</title>
        <authorList>
            <person name="Zhang Y."/>
            <person name="Zhang G.Q."/>
            <person name="Zhang D."/>
            <person name="Liu X.D."/>
            <person name="Xu X.Y."/>
            <person name="Sun W.H."/>
            <person name="Yu X."/>
            <person name="Zhu X."/>
            <person name="Wang Z.W."/>
            <person name="Zhao X."/>
            <person name="Zhong W.Y."/>
            <person name="Chen H."/>
            <person name="Yin W.L."/>
            <person name="Huang T."/>
            <person name="Niu S.C."/>
            <person name="Liu Z.J."/>
        </authorList>
    </citation>
    <scope>NUCLEOTIDE SEQUENCE [LARGE SCALE GENOMIC DNA]</scope>
    <source>
        <strain evidence="7">Lindl</strain>
    </source>
</reference>
<dbReference type="Pfam" id="PF07227">
    <property type="entry name" value="PHD_Oberon"/>
    <property type="match status" value="1"/>
</dbReference>
<sequence length="204" mass="23377">MLKEFPSKLIEERKLEQLSDLTLETLSKFHRNRIPTTKFIEIFLVTRCKNLSCTSLLPVNDYECKICTNNERFCSACMCPICFKFVPCKLWGSEESYQAWTKLKRRLRNDRKEELQRKAAEKLTMRGKKQVSPDACNAMLQFFKYNVSDLGVTGSSSNKKLAAQASQHESMLPLPSIAAISPSKPTFTLKSNTTIFDSIDFLIK</sequence>
<comment type="caution">
    <text evidence="7">The sequence shown here is derived from an EMBL/GenBank/DDBJ whole genome shotgun (WGS) entry which is preliminary data.</text>
</comment>
<dbReference type="GO" id="GO:0005634">
    <property type="term" value="C:nucleus"/>
    <property type="evidence" value="ECO:0007669"/>
    <property type="project" value="UniProtKB-SubCell"/>
</dbReference>
<keyword evidence="3" id="KW-0863">Zinc-finger</keyword>
<evidence type="ECO:0000313" key="8">
    <source>
        <dbReference type="Proteomes" id="UP000775213"/>
    </source>
</evidence>
<accession>A0AAV7GWM6</accession>